<evidence type="ECO:0000313" key="2">
    <source>
        <dbReference type="Proteomes" id="UP000785679"/>
    </source>
</evidence>
<organism evidence="1 2">
    <name type="scientific">Halteria grandinella</name>
    <dbReference type="NCBI Taxonomy" id="5974"/>
    <lineage>
        <taxon>Eukaryota</taxon>
        <taxon>Sar</taxon>
        <taxon>Alveolata</taxon>
        <taxon>Ciliophora</taxon>
        <taxon>Intramacronucleata</taxon>
        <taxon>Spirotrichea</taxon>
        <taxon>Stichotrichia</taxon>
        <taxon>Sporadotrichida</taxon>
        <taxon>Halteriidae</taxon>
        <taxon>Halteria</taxon>
    </lineage>
</organism>
<name>A0A8J8T4U2_HALGN</name>
<proteinExistence type="predicted"/>
<dbReference type="AlphaFoldDB" id="A0A8J8T4U2"/>
<protein>
    <submittedName>
        <fullName evidence="1">Uncharacterized protein</fullName>
    </submittedName>
</protein>
<accession>A0A8J8T4U2</accession>
<reference evidence="1" key="1">
    <citation type="submission" date="2019-06" db="EMBL/GenBank/DDBJ databases">
        <authorList>
            <person name="Zheng W."/>
        </authorList>
    </citation>
    <scope>NUCLEOTIDE SEQUENCE</scope>
    <source>
        <strain evidence="1">QDHG01</strain>
    </source>
</reference>
<evidence type="ECO:0000313" key="1">
    <source>
        <dbReference type="EMBL" id="TNV81576.1"/>
    </source>
</evidence>
<sequence>MPRKSILFDKFSIDTKDLLQHLMIEKQLGGEKVRKYVIFETNKAKYSINLEKSKYFKNDSPFNSKSLKALYNVHLLSYHDSSDFTYIKKHYQMDFIERMREVFNFQLANVSAEFLSNRVLHFTYTNYAKGQTDIQDSNYLCKELLLWAKNPNNQSVKVEKLIFNVQDACQCVQALETMIMGFKGLKSLVINLSTIQDSEISSSTEEVEVLPTENIINLRHLEINHSQTSHSFANLPLSSYCFSLLERCTNLKSLKLNPYSLNLPTSQEQLLLPRYVQAVKHLKSLEAVQLNFTQVLPPDNSLGVVCEPILDKLFPFFHNFKEIQLSISYNELIEITTHLGTSQRKLSVTLKSITLTILETSFQNSDLIVDFGNSLKGLLNEKQKVVVKTNLQVDRETVQLLSELLPDVAVECEREFQNYESSNYWGVNAKVFQTYRQKYGLI</sequence>
<dbReference type="Proteomes" id="UP000785679">
    <property type="component" value="Unassembled WGS sequence"/>
</dbReference>
<gene>
    <name evidence="1" type="ORF">FGO68_gene2209</name>
</gene>
<dbReference type="EMBL" id="RRYP01005995">
    <property type="protein sequence ID" value="TNV81576.1"/>
    <property type="molecule type" value="Genomic_DNA"/>
</dbReference>
<comment type="caution">
    <text evidence="1">The sequence shown here is derived from an EMBL/GenBank/DDBJ whole genome shotgun (WGS) entry which is preliminary data.</text>
</comment>
<keyword evidence="2" id="KW-1185">Reference proteome</keyword>